<evidence type="ECO:0000313" key="3">
    <source>
        <dbReference type="Proteomes" id="UP001198026"/>
    </source>
</evidence>
<protein>
    <submittedName>
        <fullName evidence="2">Uncharacterized protein</fullName>
    </submittedName>
</protein>
<accession>A0AAW4X4S8</accession>
<dbReference type="RefSeq" id="WP_228340688.1">
    <property type="nucleotide sequence ID" value="NZ_JAJGWA010000115.1"/>
</dbReference>
<feature type="coiled-coil region" evidence="1">
    <location>
        <begin position="77"/>
        <end position="104"/>
    </location>
</feature>
<evidence type="ECO:0000256" key="1">
    <source>
        <dbReference type="SAM" id="Coils"/>
    </source>
</evidence>
<sequence length="212" mass="25330">MKTQAISNATDTVEMDDFQKSKFDDKKILPNKKPHILSRRQFDKRFKRICEDEWLSDSGDEVEKLKDYVVFFDSELLTAYYNACDEAECDISDAKENLKEAISDGNNKLINECKQRLEDAKDYRSNFKEFTGYRLEDFTEDDWNWYSEHFEAIFSGICTEDGWKMLSEMDDDLRKRLNFNDEAEEQIIRLFLKMKPADRYQLVRHYVPKDLK</sequence>
<evidence type="ECO:0000313" key="2">
    <source>
        <dbReference type="EMBL" id="MCC4477342.1"/>
    </source>
</evidence>
<reference evidence="2" key="1">
    <citation type="submission" date="2021-10" db="EMBL/GenBank/DDBJ databases">
        <title>Evolutionary history and lifestyle of the vertebrate symbiont Limosilactobacillus reuteri.</title>
        <authorList>
            <person name="Zheng J."/>
            <person name="Li F."/>
            <person name="Gaenzle M."/>
            <person name="Walter J."/>
        </authorList>
    </citation>
    <scope>NUCLEOTIDE SEQUENCE</scope>
    <source>
        <strain evidence="2">GQ_1_3_1</strain>
    </source>
</reference>
<dbReference type="Proteomes" id="UP001198026">
    <property type="component" value="Unassembled WGS sequence"/>
</dbReference>
<dbReference type="EMBL" id="JAJGWB010000114">
    <property type="protein sequence ID" value="MCC4477342.1"/>
    <property type="molecule type" value="Genomic_DNA"/>
</dbReference>
<comment type="caution">
    <text evidence="2">The sequence shown here is derived from an EMBL/GenBank/DDBJ whole genome shotgun (WGS) entry which is preliminary data.</text>
</comment>
<name>A0AAW4X4S8_LIMRT</name>
<gene>
    <name evidence="2" type="ORF">LMB76_03800</name>
</gene>
<organism evidence="2 3">
    <name type="scientific">Limosilactobacillus reuteri</name>
    <name type="common">Lactobacillus reuteri</name>
    <dbReference type="NCBI Taxonomy" id="1598"/>
    <lineage>
        <taxon>Bacteria</taxon>
        <taxon>Bacillati</taxon>
        <taxon>Bacillota</taxon>
        <taxon>Bacilli</taxon>
        <taxon>Lactobacillales</taxon>
        <taxon>Lactobacillaceae</taxon>
        <taxon>Limosilactobacillus</taxon>
    </lineage>
</organism>
<dbReference type="AlphaFoldDB" id="A0AAW4X4S8"/>
<keyword evidence="1" id="KW-0175">Coiled coil</keyword>
<proteinExistence type="predicted"/>